<evidence type="ECO:0000313" key="2">
    <source>
        <dbReference type="EMBL" id="KAK4550774.1"/>
    </source>
</evidence>
<dbReference type="Proteomes" id="UP001324427">
    <property type="component" value="Unassembled WGS sequence"/>
</dbReference>
<proteinExistence type="predicted"/>
<feature type="region of interest" description="Disordered" evidence="1">
    <location>
        <begin position="91"/>
        <end position="138"/>
    </location>
</feature>
<accession>A0AAV9JYN9</accession>
<feature type="compositionally biased region" description="Acidic residues" evidence="1">
    <location>
        <begin position="168"/>
        <end position="177"/>
    </location>
</feature>
<gene>
    <name evidence="2" type="ORF">LTR36_000353</name>
</gene>
<evidence type="ECO:0000256" key="1">
    <source>
        <dbReference type="SAM" id="MobiDB-lite"/>
    </source>
</evidence>
<protein>
    <submittedName>
        <fullName evidence="2">Uncharacterized protein</fullName>
    </submittedName>
</protein>
<feature type="region of interest" description="Disordered" evidence="1">
    <location>
        <begin position="153"/>
        <end position="179"/>
    </location>
</feature>
<organism evidence="2 3">
    <name type="scientific">Oleoguttula mirabilis</name>
    <dbReference type="NCBI Taxonomy" id="1507867"/>
    <lineage>
        <taxon>Eukaryota</taxon>
        <taxon>Fungi</taxon>
        <taxon>Dikarya</taxon>
        <taxon>Ascomycota</taxon>
        <taxon>Pezizomycotina</taxon>
        <taxon>Dothideomycetes</taxon>
        <taxon>Dothideomycetidae</taxon>
        <taxon>Mycosphaerellales</taxon>
        <taxon>Teratosphaeriaceae</taxon>
        <taxon>Oleoguttula</taxon>
    </lineage>
</organism>
<evidence type="ECO:0000313" key="3">
    <source>
        <dbReference type="Proteomes" id="UP001324427"/>
    </source>
</evidence>
<dbReference type="AlphaFoldDB" id="A0AAV9JYN9"/>
<feature type="compositionally biased region" description="Basic and acidic residues" evidence="1">
    <location>
        <begin position="122"/>
        <end position="134"/>
    </location>
</feature>
<dbReference type="EMBL" id="JAVFHQ010000001">
    <property type="protein sequence ID" value="KAK4550774.1"/>
    <property type="molecule type" value="Genomic_DNA"/>
</dbReference>
<comment type="caution">
    <text evidence="2">The sequence shown here is derived from an EMBL/GenBank/DDBJ whole genome shotgun (WGS) entry which is preliminary data.</text>
</comment>
<reference evidence="2 3" key="1">
    <citation type="submission" date="2021-11" db="EMBL/GenBank/DDBJ databases">
        <title>Black yeast isolated from Biological Soil Crust.</title>
        <authorList>
            <person name="Kurbessoian T."/>
        </authorList>
    </citation>
    <scope>NUCLEOTIDE SEQUENCE [LARGE SCALE GENOMIC DNA]</scope>
    <source>
        <strain evidence="2 3">CCFEE 5522</strain>
    </source>
</reference>
<keyword evidence="3" id="KW-1185">Reference proteome</keyword>
<name>A0AAV9JYN9_9PEZI</name>
<sequence length="189" mass="20982">MAAQHDQPTYELSERTTDMLSDSLIQEQLREEKWTYFPGGKAKFGAHDGDAPSDDLSEPVVCHACQRMARASRSAPRRVLRAIHDEMTDRKSIYSKLTSPPPTEPISAEPTIETAGPSKANVKKDAKPEGKGELRQGLTVEVEDEISKIPDVVVEQPLYEAPQTEARPEEEEEEEEDKCCIVSGCKAVM</sequence>